<evidence type="ECO:0000313" key="1">
    <source>
        <dbReference type="EMBL" id="ACZ90400.1"/>
    </source>
</evidence>
<accession>D2ASS3</accession>
<proteinExistence type="predicted"/>
<protein>
    <submittedName>
        <fullName evidence="1">Uncharacterized protein</fullName>
    </submittedName>
</protein>
<dbReference type="eggNOG" id="COG0582">
    <property type="taxonomic scope" value="Bacteria"/>
</dbReference>
<dbReference type="AlphaFoldDB" id="D2ASS3"/>
<dbReference type="Proteomes" id="UP000002029">
    <property type="component" value="Chromosome"/>
</dbReference>
<gene>
    <name evidence="1" type="ordered locus">Sros_7730</name>
</gene>
<organism evidence="1 2">
    <name type="scientific">Streptosporangium roseum (strain ATCC 12428 / DSM 43021 / JCM 3005 / KCTC 9067 / NCIMB 10171 / NRRL 2505 / NI 9100)</name>
    <dbReference type="NCBI Taxonomy" id="479432"/>
    <lineage>
        <taxon>Bacteria</taxon>
        <taxon>Bacillati</taxon>
        <taxon>Actinomycetota</taxon>
        <taxon>Actinomycetes</taxon>
        <taxon>Streptosporangiales</taxon>
        <taxon>Streptosporangiaceae</taxon>
        <taxon>Streptosporangium</taxon>
    </lineage>
</organism>
<reference evidence="1 2" key="1">
    <citation type="journal article" date="2010" name="Stand. Genomic Sci.">
        <title>Complete genome sequence of Streptosporangium roseum type strain (NI 9100).</title>
        <authorList>
            <person name="Nolan M."/>
            <person name="Sikorski J."/>
            <person name="Jando M."/>
            <person name="Lucas S."/>
            <person name="Lapidus A."/>
            <person name="Glavina Del Rio T."/>
            <person name="Chen F."/>
            <person name="Tice H."/>
            <person name="Pitluck S."/>
            <person name="Cheng J.F."/>
            <person name="Chertkov O."/>
            <person name="Sims D."/>
            <person name="Meincke L."/>
            <person name="Brettin T."/>
            <person name="Han C."/>
            <person name="Detter J.C."/>
            <person name="Bruce D."/>
            <person name="Goodwin L."/>
            <person name="Land M."/>
            <person name="Hauser L."/>
            <person name="Chang Y.J."/>
            <person name="Jeffries C.D."/>
            <person name="Ivanova N."/>
            <person name="Mavromatis K."/>
            <person name="Mikhailova N."/>
            <person name="Chen A."/>
            <person name="Palaniappan K."/>
            <person name="Chain P."/>
            <person name="Rohde M."/>
            <person name="Goker M."/>
            <person name="Bristow J."/>
            <person name="Eisen J.A."/>
            <person name="Markowitz V."/>
            <person name="Hugenholtz P."/>
            <person name="Kyrpides N.C."/>
            <person name="Klenk H.P."/>
        </authorList>
    </citation>
    <scope>NUCLEOTIDE SEQUENCE [LARGE SCALE GENOMIC DNA]</scope>
    <source>
        <strain evidence="2">ATCC 12428 / DSM 43021 / JCM 3005 / NI 9100</strain>
    </source>
</reference>
<dbReference type="EMBL" id="CP001814">
    <property type="protein sequence ID" value="ACZ90400.1"/>
    <property type="molecule type" value="Genomic_DNA"/>
</dbReference>
<keyword evidence="2" id="KW-1185">Reference proteome</keyword>
<dbReference type="HOGENOM" id="CLU_2884137_0_0_11"/>
<sequence>MRRRPKKLPDVPTEAEIRSYCTTVWAARRTGDIAPIKTPLYTGVRVAELVKNRIDDALIQPYS</sequence>
<evidence type="ECO:0000313" key="2">
    <source>
        <dbReference type="Proteomes" id="UP000002029"/>
    </source>
</evidence>
<dbReference type="KEGG" id="sro:Sros_7730"/>
<dbReference type="RefSeq" id="WP_012894130.1">
    <property type="nucleotide sequence ID" value="NC_013595.1"/>
</dbReference>
<name>D2ASS3_STRRD</name>
<dbReference type="OrthoDB" id="9801717at2"/>